<dbReference type="RefSeq" id="WP_074948192.1">
    <property type="nucleotide sequence ID" value="NZ_FOJO01000035.1"/>
</dbReference>
<dbReference type="Pfam" id="PF16868">
    <property type="entry name" value="NMT1_3"/>
    <property type="match status" value="1"/>
</dbReference>
<reference evidence="2 4" key="1">
    <citation type="submission" date="2014-09" db="EMBL/GenBank/DDBJ databases">
        <authorList>
            <person name="McGinnis J.M."/>
            <person name="Wolfgang W.J."/>
        </authorList>
    </citation>
    <scope>NUCLEOTIDE SEQUENCE [LARGE SCALE GENOMIC DNA]</scope>
    <source>
        <strain evidence="2 4">JCM 14014</strain>
    </source>
</reference>
<evidence type="ECO:0000313" key="3">
    <source>
        <dbReference type="EMBL" id="SFA61345.1"/>
    </source>
</evidence>
<dbReference type="EMBL" id="FOJO01000035">
    <property type="protein sequence ID" value="SFA61345.1"/>
    <property type="molecule type" value="Genomic_DNA"/>
</dbReference>
<dbReference type="PANTHER" id="PTHR42941">
    <property type="entry name" value="SLL1037 PROTEIN"/>
    <property type="match status" value="1"/>
</dbReference>
<evidence type="ECO:0000313" key="4">
    <source>
        <dbReference type="Proteomes" id="UP000029846"/>
    </source>
</evidence>
<sequence length="314" mass="32106">MLKTMIASLVLVLAGAAASAQPIAIGTNPQGSLTYSSGSILADVVGDALGETFTVVPLGGPTALIPAMNAGEFEFSFANITAVADAYQGQRAFDGRPQPDTRLVAALYPLRLGVIVRADSGITDLEGLRGKRVAAEFSSQRNLAHYITTLLGLAGMSYDDVTAVPVQSGAQAIDDMIDGQLDATIFSVGSGAVQKADASVGVKIISLPADDASRKALGASHGGADMEPLPDGAAAGIDGETSVISAPMVLITSVNTPDETVTRVLTALSENLPALAQGQSNFAEMTVEGLAKSALPVPYHDAAKAFYTEAGTWK</sequence>
<dbReference type="STRING" id="376733.SAMN04487972_13520"/>
<evidence type="ECO:0000256" key="1">
    <source>
        <dbReference type="SAM" id="SignalP"/>
    </source>
</evidence>
<organism evidence="2 4">
    <name type="scientific">Paracoccus halophilus</name>
    <dbReference type="NCBI Taxonomy" id="376733"/>
    <lineage>
        <taxon>Bacteria</taxon>
        <taxon>Pseudomonadati</taxon>
        <taxon>Pseudomonadota</taxon>
        <taxon>Alphaproteobacteria</taxon>
        <taxon>Rhodobacterales</taxon>
        <taxon>Paracoccaceae</taxon>
        <taxon>Paracoccus</taxon>
    </lineage>
</organism>
<dbReference type="Proteomes" id="UP000029846">
    <property type="component" value="Unassembled WGS sequence"/>
</dbReference>
<proteinExistence type="predicted"/>
<dbReference type="InterPro" id="IPR011852">
    <property type="entry name" value="TRAP_TAXI"/>
</dbReference>
<accession>A0A099EVC2</accession>
<dbReference type="SUPFAM" id="SSF53850">
    <property type="entry name" value="Periplasmic binding protein-like II"/>
    <property type="match status" value="1"/>
</dbReference>
<reference evidence="3 5" key="3">
    <citation type="submission" date="2016-10" db="EMBL/GenBank/DDBJ databases">
        <authorList>
            <person name="de Groot N.N."/>
        </authorList>
    </citation>
    <scope>NUCLEOTIDE SEQUENCE [LARGE SCALE GENOMIC DNA]</scope>
    <source>
        <strain evidence="3 5">CGMCC 1.6117</strain>
    </source>
</reference>
<feature type="signal peptide" evidence="1">
    <location>
        <begin position="1"/>
        <end position="20"/>
    </location>
</feature>
<evidence type="ECO:0000313" key="2">
    <source>
        <dbReference type="EMBL" id="KGJ02340.1"/>
    </source>
</evidence>
<dbReference type="PANTHER" id="PTHR42941:SF1">
    <property type="entry name" value="SLL1037 PROTEIN"/>
    <property type="match status" value="1"/>
</dbReference>
<reference evidence="2 4" key="2">
    <citation type="submission" date="2014-10" db="EMBL/GenBank/DDBJ databases">
        <title>Paracoccus sanguinis sp. nov., isolated from clinical specimens of New York State patients.</title>
        <authorList>
            <person name="Mingle L.A."/>
            <person name="Cole J.A."/>
            <person name="Lapierre P."/>
            <person name="Musser K.A."/>
        </authorList>
    </citation>
    <scope>NUCLEOTIDE SEQUENCE [LARGE SCALE GENOMIC DNA]</scope>
    <source>
        <strain evidence="2 4">JCM 14014</strain>
    </source>
</reference>
<name>A0A099EVC2_9RHOB</name>
<dbReference type="eggNOG" id="COG2358">
    <property type="taxonomic scope" value="Bacteria"/>
</dbReference>
<keyword evidence="4" id="KW-1185">Reference proteome</keyword>
<dbReference type="Proteomes" id="UP000182312">
    <property type="component" value="Unassembled WGS sequence"/>
</dbReference>
<evidence type="ECO:0000313" key="5">
    <source>
        <dbReference type="Proteomes" id="UP000182312"/>
    </source>
</evidence>
<gene>
    <name evidence="2" type="ORF">IT41_17805</name>
    <name evidence="3" type="ORF">SAMN04487972_13520</name>
</gene>
<dbReference type="AlphaFoldDB" id="A0A099EVC2"/>
<keyword evidence="1" id="KW-0732">Signal</keyword>
<feature type="chain" id="PRO_5010409269" evidence="1">
    <location>
        <begin position="21"/>
        <end position="314"/>
    </location>
</feature>
<dbReference type="NCBIfam" id="TIGR02122">
    <property type="entry name" value="TRAP_TAXI"/>
    <property type="match status" value="1"/>
</dbReference>
<dbReference type="EMBL" id="JRKN01000040">
    <property type="protein sequence ID" value="KGJ02340.1"/>
    <property type="molecule type" value="Genomic_DNA"/>
</dbReference>
<dbReference type="Gene3D" id="3.40.190.10">
    <property type="entry name" value="Periplasmic binding protein-like II"/>
    <property type="match status" value="2"/>
</dbReference>
<protein>
    <submittedName>
        <fullName evidence="3">NMT1-like family protein</fullName>
    </submittedName>
</protein>